<dbReference type="EMBL" id="JAABOO010000004">
    <property type="protein sequence ID" value="NER15064.1"/>
    <property type="molecule type" value="Genomic_DNA"/>
</dbReference>
<dbReference type="RefSeq" id="WP_163608363.1">
    <property type="nucleotide sequence ID" value="NZ_JAABOO010000004.1"/>
</dbReference>
<dbReference type="Proteomes" id="UP000468581">
    <property type="component" value="Unassembled WGS sequence"/>
</dbReference>
<dbReference type="InterPro" id="IPR046271">
    <property type="entry name" value="DUF6304"/>
</dbReference>
<dbReference type="Pfam" id="PF19822">
    <property type="entry name" value="DUF6304"/>
    <property type="match status" value="1"/>
</dbReference>
<dbReference type="AlphaFoldDB" id="A0A6P0UP17"/>
<name>A0A6P0UP17_9FLAO</name>
<comment type="caution">
    <text evidence="1">The sequence shown here is derived from an EMBL/GenBank/DDBJ whole genome shotgun (WGS) entry which is preliminary data.</text>
</comment>
<organism evidence="1 2">
    <name type="scientific">Leptobacterium flavescens</name>
    <dbReference type="NCBI Taxonomy" id="472055"/>
    <lineage>
        <taxon>Bacteria</taxon>
        <taxon>Pseudomonadati</taxon>
        <taxon>Bacteroidota</taxon>
        <taxon>Flavobacteriia</taxon>
        <taxon>Flavobacteriales</taxon>
        <taxon>Flavobacteriaceae</taxon>
        <taxon>Leptobacterium</taxon>
    </lineage>
</organism>
<reference evidence="1 2" key="1">
    <citation type="submission" date="2020-01" db="EMBL/GenBank/DDBJ databases">
        <title>Leptobacterium flavescens.</title>
        <authorList>
            <person name="Wang G."/>
        </authorList>
    </citation>
    <scope>NUCLEOTIDE SEQUENCE [LARGE SCALE GENOMIC DNA]</scope>
    <source>
        <strain evidence="1 2">KCTC 22160</strain>
    </source>
</reference>
<accession>A0A6P0UP17</accession>
<keyword evidence="2" id="KW-1185">Reference proteome</keyword>
<proteinExistence type="predicted"/>
<evidence type="ECO:0000313" key="2">
    <source>
        <dbReference type="Proteomes" id="UP000468581"/>
    </source>
</evidence>
<gene>
    <name evidence="1" type="ORF">GWK08_16540</name>
</gene>
<sequence>MKNQVSYNGVFENKFGLSQIVIKNDFKYLSFELGSFRFEGTSFDDFELLDYDSYSKAELERFSLNKISSGQGFVYELCDCSITVYFPLFLRDVETKEVLQKELEMKVQIGKNIGNGMIEDLQVSLNLNMFGKKFVAVDYDFEDAANEIQKQIAPRYRFNNCFGCNYSDYSPYGKTIFGDMLCFKNQKKEYVKVKNKLEFFKLNKADSFVQEIYCCEEFEIRRKNIGYRG</sequence>
<protein>
    <submittedName>
        <fullName evidence="1">Uncharacterized protein</fullName>
    </submittedName>
</protein>
<evidence type="ECO:0000313" key="1">
    <source>
        <dbReference type="EMBL" id="NER15064.1"/>
    </source>
</evidence>